<reference evidence="3" key="1">
    <citation type="submission" date="2021-01" db="EMBL/GenBank/DDBJ databases">
        <authorList>
            <person name="Kaushik A."/>
        </authorList>
    </citation>
    <scope>NUCLEOTIDE SEQUENCE</scope>
    <source>
        <strain evidence="3">Type strain: AG8-Rh-89/</strain>
    </source>
</reference>
<dbReference type="GO" id="GO:0009277">
    <property type="term" value="C:fungal-type cell wall"/>
    <property type="evidence" value="ECO:0007669"/>
    <property type="project" value="TreeGrafter"/>
</dbReference>
<comment type="caution">
    <text evidence="3">The sequence shown here is derived from an EMBL/GenBank/DDBJ whole genome shotgun (WGS) entry which is preliminary data.</text>
</comment>
<dbReference type="PANTHER" id="PTHR34154:SF3">
    <property type="entry name" value="ALKALI-SENSITIVE LINKAGE PROTEIN 1"/>
    <property type="match status" value="1"/>
</dbReference>
<dbReference type="Pfam" id="PF11790">
    <property type="entry name" value="Glyco_hydro_cc"/>
    <property type="match status" value="1"/>
</dbReference>
<dbReference type="GO" id="GO:0071966">
    <property type="term" value="P:fungal-type cell wall polysaccharide metabolic process"/>
    <property type="evidence" value="ECO:0007669"/>
    <property type="project" value="TreeGrafter"/>
</dbReference>
<sequence>MSSMSKIATLAVAFLAAAPSVLAGKRGLAWPWYNEGSNLNPTSLANGNGNVQWMYNWETWRPAVTTNMNWIGMQRCMDWKAIPSVTSSTTPGQGLDWAAAFISACAGRCYFDYINIHWYGSTFAQFQTHVQNAHNRFPNYQLIISEFALVSPATRDQQVAFLKSAMSFLDGASYVTYYSVFGASSPSKISANTGGGEVGTDSSLYNDDGSLSANGIAYRG</sequence>
<dbReference type="InterPro" id="IPR017853">
    <property type="entry name" value="GH"/>
</dbReference>
<feature type="signal peptide" evidence="1">
    <location>
        <begin position="1"/>
        <end position="23"/>
    </location>
</feature>
<feature type="domain" description="Asl1-like glycosyl hydrolase catalytic" evidence="2">
    <location>
        <begin position="81"/>
        <end position="218"/>
    </location>
</feature>
<keyword evidence="1" id="KW-0732">Signal</keyword>
<dbReference type="InterPro" id="IPR024655">
    <property type="entry name" value="Asl1_glyco_hydro_catalytic"/>
</dbReference>
<dbReference type="Gene3D" id="3.20.20.80">
    <property type="entry name" value="Glycosidases"/>
    <property type="match status" value="1"/>
</dbReference>
<evidence type="ECO:0000313" key="4">
    <source>
        <dbReference type="Proteomes" id="UP000663850"/>
    </source>
</evidence>
<protein>
    <recommendedName>
        <fullName evidence="2">Asl1-like glycosyl hydrolase catalytic domain-containing protein</fullName>
    </recommendedName>
</protein>
<dbReference type="SUPFAM" id="SSF51445">
    <property type="entry name" value="(Trans)glycosidases"/>
    <property type="match status" value="1"/>
</dbReference>
<evidence type="ECO:0000256" key="1">
    <source>
        <dbReference type="SAM" id="SignalP"/>
    </source>
</evidence>
<name>A0A8H3GHT0_9AGAM</name>
<accession>A0A8H3GHT0</accession>
<evidence type="ECO:0000259" key="2">
    <source>
        <dbReference type="Pfam" id="PF11790"/>
    </source>
</evidence>
<gene>
    <name evidence="3" type="ORF">RDB_LOCUS40816</name>
</gene>
<dbReference type="PANTHER" id="PTHR34154">
    <property type="entry name" value="ALKALI-SENSITIVE LINKAGE PROTEIN 1"/>
    <property type="match status" value="1"/>
</dbReference>
<feature type="chain" id="PRO_5034218392" description="Asl1-like glycosyl hydrolase catalytic domain-containing protein" evidence="1">
    <location>
        <begin position="24"/>
        <end position="220"/>
    </location>
</feature>
<dbReference type="AlphaFoldDB" id="A0A8H3GHT0"/>
<dbReference type="EMBL" id="CAJMWZ010002150">
    <property type="protein sequence ID" value="CAE6450287.1"/>
    <property type="molecule type" value="Genomic_DNA"/>
</dbReference>
<evidence type="ECO:0000313" key="3">
    <source>
        <dbReference type="EMBL" id="CAE6450287.1"/>
    </source>
</evidence>
<organism evidence="3 4">
    <name type="scientific">Rhizoctonia solani</name>
    <dbReference type="NCBI Taxonomy" id="456999"/>
    <lineage>
        <taxon>Eukaryota</taxon>
        <taxon>Fungi</taxon>
        <taxon>Dikarya</taxon>
        <taxon>Basidiomycota</taxon>
        <taxon>Agaricomycotina</taxon>
        <taxon>Agaricomycetes</taxon>
        <taxon>Cantharellales</taxon>
        <taxon>Ceratobasidiaceae</taxon>
        <taxon>Rhizoctonia</taxon>
    </lineage>
</organism>
<dbReference type="Proteomes" id="UP000663850">
    <property type="component" value="Unassembled WGS sequence"/>
</dbReference>
<proteinExistence type="predicted"/>
<dbReference type="InterPro" id="IPR053183">
    <property type="entry name" value="ASL1"/>
</dbReference>